<dbReference type="InterPro" id="IPR029059">
    <property type="entry name" value="AB_hydrolase_5"/>
</dbReference>
<accession>A0A5C1YL88</accession>
<sequence length="227" mass="23298">MMGERPAAIAAWRDDAVTIEPLGDGRFDAFREGLVITPDDPSGEGLVFLPGARVDPAAYLWKLSGVAAESGLTIVVPRPAWNLAFFDARPASAYTALVPGIERWWLGGHSLGGVRACQLADGPDASDAGVVGLILFGSYCANDLSQTDLAVLTLAGEFDGLSTPEEIAAAAGNLPPASTTVLLPGLNHAAFGDYGVQSGDGAATVESDTARREIAEAVARFTAASAG</sequence>
<organism evidence="2 3">
    <name type="scientific">Agromyces intestinalis</name>
    <dbReference type="NCBI Taxonomy" id="2592652"/>
    <lineage>
        <taxon>Bacteria</taxon>
        <taxon>Bacillati</taxon>
        <taxon>Actinomycetota</taxon>
        <taxon>Actinomycetes</taxon>
        <taxon>Micrococcales</taxon>
        <taxon>Microbacteriaceae</taxon>
        <taxon>Agromyces</taxon>
    </lineage>
</organism>
<dbReference type="EMBL" id="CP043505">
    <property type="protein sequence ID" value="QEO16225.1"/>
    <property type="molecule type" value="Genomic_DNA"/>
</dbReference>
<dbReference type="OrthoDB" id="9780932at2"/>
<protein>
    <submittedName>
        <fullName evidence="2">Alpha/beta hydrolase</fullName>
    </submittedName>
</protein>
<proteinExistence type="predicted"/>
<evidence type="ECO:0000259" key="1">
    <source>
        <dbReference type="Pfam" id="PF12695"/>
    </source>
</evidence>
<evidence type="ECO:0000313" key="3">
    <source>
        <dbReference type="Proteomes" id="UP000324678"/>
    </source>
</evidence>
<evidence type="ECO:0000313" key="2">
    <source>
        <dbReference type="EMBL" id="QEO16225.1"/>
    </source>
</evidence>
<dbReference type="SUPFAM" id="SSF53474">
    <property type="entry name" value="alpha/beta-Hydrolases"/>
    <property type="match status" value="1"/>
</dbReference>
<dbReference type="GO" id="GO:0016787">
    <property type="term" value="F:hydrolase activity"/>
    <property type="evidence" value="ECO:0007669"/>
    <property type="project" value="UniProtKB-KW"/>
</dbReference>
<keyword evidence="2" id="KW-0378">Hydrolase</keyword>
<dbReference type="Gene3D" id="3.40.50.1820">
    <property type="entry name" value="alpha/beta hydrolase"/>
    <property type="match status" value="1"/>
</dbReference>
<dbReference type="AlphaFoldDB" id="A0A5C1YL88"/>
<dbReference type="Proteomes" id="UP000324678">
    <property type="component" value="Chromosome"/>
</dbReference>
<reference evidence="2 3" key="1">
    <citation type="submission" date="2019-09" db="EMBL/GenBank/DDBJ databases">
        <title>Genome sequencing of strain KACC 19306.</title>
        <authorList>
            <person name="Heo J."/>
            <person name="Kim S.-J."/>
            <person name="Kim J.-S."/>
            <person name="Hong S.-B."/>
            <person name="Kwon S.-W."/>
        </authorList>
    </citation>
    <scope>NUCLEOTIDE SEQUENCE [LARGE SCALE GENOMIC DNA]</scope>
    <source>
        <strain evidence="2 3">KACC 19306</strain>
    </source>
</reference>
<feature type="domain" description="Alpha/beta hydrolase fold-5" evidence="1">
    <location>
        <begin position="46"/>
        <end position="208"/>
    </location>
</feature>
<dbReference type="Pfam" id="PF12695">
    <property type="entry name" value="Abhydrolase_5"/>
    <property type="match status" value="1"/>
</dbReference>
<dbReference type="KEGG" id="ail:FLP10_11940"/>
<dbReference type="InterPro" id="IPR029058">
    <property type="entry name" value="AB_hydrolase_fold"/>
</dbReference>
<gene>
    <name evidence="2" type="ORF">FLP10_11940</name>
</gene>
<keyword evidence="3" id="KW-1185">Reference proteome</keyword>
<name>A0A5C1YL88_9MICO</name>